<evidence type="ECO:0000256" key="1">
    <source>
        <dbReference type="SAM" id="MobiDB-lite"/>
    </source>
</evidence>
<feature type="region of interest" description="Disordered" evidence="1">
    <location>
        <begin position="231"/>
        <end position="256"/>
    </location>
</feature>
<accession>A0ABV8DFS0</accession>
<evidence type="ECO:0000313" key="3">
    <source>
        <dbReference type="EMBL" id="MFC3937384.1"/>
    </source>
</evidence>
<comment type="caution">
    <text evidence="3">The sequence shown here is derived from an EMBL/GenBank/DDBJ whole genome shotgun (WGS) entry which is preliminary data.</text>
</comment>
<reference evidence="4" key="1">
    <citation type="journal article" date="2019" name="Int. J. Syst. Evol. Microbiol.">
        <title>The Global Catalogue of Microorganisms (GCM) 10K type strain sequencing project: providing services to taxonomists for standard genome sequencing and annotation.</title>
        <authorList>
            <consortium name="The Broad Institute Genomics Platform"/>
            <consortium name="The Broad Institute Genome Sequencing Center for Infectious Disease"/>
            <person name="Wu L."/>
            <person name="Ma J."/>
        </authorList>
    </citation>
    <scope>NUCLEOTIDE SEQUENCE [LARGE SCALE GENOMIC DNA]</scope>
    <source>
        <strain evidence="4">CCUG 2113</strain>
    </source>
</reference>
<dbReference type="Proteomes" id="UP001595693">
    <property type="component" value="Unassembled WGS sequence"/>
</dbReference>
<keyword evidence="2" id="KW-0812">Transmembrane</keyword>
<protein>
    <submittedName>
        <fullName evidence="3">Uncharacterized protein</fullName>
    </submittedName>
</protein>
<keyword evidence="4" id="KW-1185">Reference proteome</keyword>
<feature type="compositionally biased region" description="Polar residues" evidence="1">
    <location>
        <begin position="246"/>
        <end position="256"/>
    </location>
</feature>
<feature type="compositionally biased region" description="Low complexity" evidence="1">
    <location>
        <begin position="231"/>
        <end position="245"/>
    </location>
</feature>
<organism evidence="3 4">
    <name type="scientific">Acidovorax facilis</name>
    <dbReference type="NCBI Taxonomy" id="12917"/>
    <lineage>
        <taxon>Bacteria</taxon>
        <taxon>Pseudomonadati</taxon>
        <taxon>Pseudomonadota</taxon>
        <taxon>Betaproteobacteria</taxon>
        <taxon>Burkholderiales</taxon>
        <taxon>Comamonadaceae</taxon>
        <taxon>Acidovorax</taxon>
    </lineage>
</organism>
<keyword evidence="2" id="KW-1133">Transmembrane helix</keyword>
<dbReference type="EMBL" id="JBHSAJ010000066">
    <property type="protein sequence ID" value="MFC3937384.1"/>
    <property type="molecule type" value="Genomic_DNA"/>
</dbReference>
<feature type="transmembrane region" description="Helical" evidence="2">
    <location>
        <begin position="126"/>
        <end position="147"/>
    </location>
</feature>
<feature type="transmembrane region" description="Helical" evidence="2">
    <location>
        <begin position="193"/>
        <end position="213"/>
    </location>
</feature>
<gene>
    <name evidence="3" type="ORF">ACFOW3_22410</name>
</gene>
<name>A0ABV8DFS0_9BURK</name>
<feature type="transmembrane region" description="Helical" evidence="2">
    <location>
        <begin position="92"/>
        <end position="111"/>
    </location>
</feature>
<dbReference type="RefSeq" id="WP_055398337.1">
    <property type="nucleotide sequence ID" value="NZ_JAMXAX010000050.1"/>
</dbReference>
<sequence>MHCEQCRRPLQHSQEICQACNQELSYPASSNSNKALGVGRHHCPACNGFFDHWTTTLLPRNARWYTPQGQAITCPLCEEVLQWKRDAEPEQLPAGFQGIAFGLMWGIAYTIHPHVRLWATEQLGKWSLLLIPLLLIVMFFVAVRPSVQGVGVGPGRFILAQVQPNRKAKIWAGLLSGTAVFVGHWAVPQDTWLSLWCAWFGLGASGCVAAVLWRHFAERRKHLQPQVIQPSSLSASCSPSPRYSSHQQPTSRSGPV</sequence>
<feature type="transmembrane region" description="Helical" evidence="2">
    <location>
        <begin position="168"/>
        <end position="187"/>
    </location>
</feature>
<proteinExistence type="predicted"/>
<evidence type="ECO:0000256" key="2">
    <source>
        <dbReference type="SAM" id="Phobius"/>
    </source>
</evidence>
<evidence type="ECO:0000313" key="4">
    <source>
        <dbReference type="Proteomes" id="UP001595693"/>
    </source>
</evidence>
<keyword evidence="2" id="KW-0472">Membrane</keyword>